<organism evidence="2 3">
    <name type="scientific">Cynara cardunculus var. scolymus</name>
    <name type="common">Globe artichoke</name>
    <name type="synonym">Cynara scolymus</name>
    <dbReference type="NCBI Taxonomy" id="59895"/>
    <lineage>
        <taxon>Eukaryota</taxon>
        <taxon>Viridiplantae</taxon>
        <taxon>Streptophyta</taxon>
        <taxon>Embryophyta</taxon>
        <taxon>Tracheophyta</taxon>
        <taxon>Spermatophyta</taxon>
        <taxon>Magnoliopsida</taxon>
        <taxon>eudicotyledons</taxon>
        <taxon>Gunneridae</taxon>
        <taxon>Pentapetalae</taxon>
        <taxon>asterids</taxon>
        <taxon>campanulids</taxon>
        <taxon>Asterales</taxon>
        <taxon>Asteraceae</taxon>
        <taxon>Carduoideae</taxon>
        <taxon>Cardueae</taxon>
        <taxon>Carduinae</taxon>
        <taxon>Cynara</taxon>
    </lineage>
</organism>
<accession>A0A103Y5L7</accession>
<feature type="region of interest" description="Disordered" evidence="1">
    <location>
        <begin position="44"/>
        <end position="79"/>
    </location>
</feature>
<evidence type="ECO:0000313" key="3">
    <source>
        <dbReference type="Proteomes" id="UP000243975"/>
    </source>
</evidence>
<evidence type="ECO:0000256" key="1">
    <source>
        <dbReference type="SAM" id="MobiDB-lite"/>
    </source>
</evidence>
<comment type="caution">
    <text evidence="2">The sequence shown here is derived from an EMBL/GenBank/DDBJ whole genome shotgun (WGS) entry which is preliminary data.</text>
</comment>
<name>A0A103Y5L7_CYNCS</name>
<proteinExistence type="predicted"/>
<dbReference type="AlphaFoldDB" id="A0A103Y5L7"/>
<gene>
    <name evidence="2" type="ORF">Ccrd_018745</name>
</gene>
<dbReference type="Proteomes" id="UP000243975">
    <property type="component" value="Unassembled WGS sequence"/>
</dbReference>
<feature type="compositionally biased region" description="Basic residues" evidence="1">
    <location>
        <begin position="64"/>
        <end position="79"/>
    </location>
</feature>
<protein>
    <submittedName>
        <fullName evidence="2">Uncharacterized protein</fullName>
    </submittedName>
</protein>
<keyword evidence="3" id="KW-1185">Reference proteome</keyword>
<evidence type="ECO:0000313" key="2">
    <source>
        <dbReference type="EMBL" id="KVI02963.1"/>
    </source>
</evidence>
<sequence>MAGKTTETGVLLENCVGNSDRACGTVGGGGIFVPMLTSDKGCRRRTTYPLERSSTNSSFEESRKIKKRRRRSYKLRRTR</sequence>
<dbReference type="Gramene" id="KVI02963">
    <property type="protein sequence ID" value="KVI02963"/>
    <property type="gene ID" value="Ccrd_018745"/>
</dbReference>
<dbReference type="EMBL" id="LEKV01002609">
    <property type="protein sequence ID" value="KVI02963.1"/>
    <property type="molecule type" value="Genomic_DNA"/>
</dbReference>
<reference evidence="2 3" key="1">
    <citation type="journal article" date="2016" name="Sci. Rep.">
        <title>The genome sequence of the outbreeding globe artichoke constructed de novo incorporating a phase-aware low-pass sequencing strategy of F1 progeny.</title>
        <authorList>
            <person name="Scaglione D."/>
            <person name="Reyes-Chin-Wo S."/>
            <person name="Acquadro A."/>
            <person name="Froenicke L."/>
            <person name="Portis E."/>
            <person name="Beitel C."/>
            <person name="Tirone M."/>
            <person name="Mauro R."/>
            <person name="Lo Monaco A."/>
            <person name="Mauromicale G."/>
            <person name="Faccioli P."/>
            <person name="Cattivelli L."/>
            <person name="Rieseberg L."/>
            <person name="Michelmore R."/>
            <person name="Lanteri S."/>
        </authorList>
    </citation>
    <scope>NUCLEOTIDE SEQUENCE [LARGE SCALE GENOMIC DNA]</scope>
    <source>
        <strain evidence="2">2C</strain>
    </source>
</reference>